<dbReference type="Proteomes" id="UP000092716">
    <property type="component" value="Chromosome 6"/>
</dbReference>
<dbReference type="AlphaFoldDB" id="A0A1B1DWT6"/>
<feature type="signal peptide" evidence="2">
    <location>
        <begin position="1"/>
        <end position="21"/>
    </location>
</feature>
<feature type="compositionally biased region" description="Basic and acidic residues" evidence="1">
    <location>
        <begin position="176"/>
        <end position="186"/>
    </location>
</feature>
<keyword evidence="4" id="KW-1185">Reference proteome</keyword>
<keyword evidence="2" id="KW-0732">Signal</keyword>
<dbReference type="KEGG" id="pcot:PCOAH_00013510"/>
<proteinExistence type="predicted"/>
<reference evidence="4" key="1">
    <citation type="submission" date="2016-06" db="EMBL/GenBank/DDBJ databases">
        <title>First high quality genome sequence of Plasmodium coatneyi using continuous long reads from single molecule, real-time sequencing.</title>
        <authorList>
            <person name="Chien J.-T."/>
            <person name="Pakala S.B."/>
            <person name="Geraldo J.A."/>
            <person name="Lapp S.A."/>
            <person name="Barnwell J.W."/>
            <person name="Kissinger J.C."/>
            <person name="Galinski M.R."/>
            <person name="Humphrey J.C."/>
        </authorList>
    </citation>
    <scope>NUCLEOTIDE SEQUENCE [LARGE SCALE GENOMIC DNA]</scope>
    <source>
        <strain evidence="4">Hackeri</strain>
    </source>
</reference>
<accession>A0A1B1DWT6</accession>
<evidence type="ECO:0000256" key="2">
    <source>
        <dbReference type="SAM" id="SignalP"/>
    </source>
</evidence>
<dbReference type="RefSeq" id="XP_019913762.1">
    <property type="nucleotide sequence ID" value="XM_020058160.1"/>
</dbReference>
<dbReference type="EMBL" id="CP016244">
    <property type="protein sequence ID" value="ANQ07067.1"/>
    <property type="molecule type" value="Genomic_DNA"/>
</dbReference>
<evidence type="ECO:0000313" key="3">
    <source>
        <dbReference type="EMBL" id="ANQ07067.1"/>
    </source>
</evidence>
<feature type="compositionally biased region" description="Basic and acidic residues" evidence="1">
    <location>
        <begin position="153"/>
        <end position="164"/>
    </location>
</feature>
<protein>
    <submittedName>
        <fullName evidence="3">Uncharacterized protein</fullName>
    </submittedName>
</protein>
<gene>
    <name evidence="3" type="ORF">PCOAH_00013510</name>
</gene>
<dbReference type="OrthoDB" id="385287at2759"/>
<dbReference type="GeneID" id="30908077"/>
<feature type="compositionally biased region" description="Basic and acidic residues" evidence="1">
    <location>
        <begin position="225"/>
        <end position="237"/>
    </location>
</feature>
<feature type="region of interest" description="Disordered" evidence="1">
    <location>
        <begin position="86"/>
        <end position="105"/>
    </location>
</feature>
<feature type="chain" id="PRO_5008521315" evidence="2">
    <location>
        <begin position="22"/>
        <end position="302"/>
    </location>
</feature>
<name>A0A1B1DWT6_9APIC</name>
<organism evidence="3 4">
    <name type="scientific">Plasmodium coatneyi</name>
    <dbReference type="NCBI Taxonomy" id="208452"/>
    <lineage>
        <taxon>Eukaryota</taxon>
        <taxon>Sar</taxon>
        <taxon>Alveolata</taxon>
        <taxon>Apicomplexa</taxon>
        <taxon>Aconoidasida</taxon>
        <taxon>Haemosporida</taxon>
        <taxon>Plasmodiidae</taxon>
        <taxon>Plasmodium</taxon>
    </lineage>
</organism>
<feature type="compositionally biased region" description="Basic and acidic residues" evidence="1">
    <location>
        <begin position="127"/>
        <end position="141"/>
    </location>
</feature>
<sequence length="302" mass="35242">MLKVLCIAFYLFLSPHHLCDGRKTLEIESESGWSDVIVEKSHLRKGPLMGGLYVDEWSPIWGTDMEGETDLPSDIDAIVDALIGNDTGKRQHGDEITKWDSDQSFGDIKKEAPFHRATQQESTPLRDQIDHSNYDEKEPRVLHQGRNFPPKDGPNRSKYLDRANKLTSQWNEEELSENREKQKGGEEPLQNEDEYNEDEERDNESSEQGRKKKRTTNWNRNSNWKRTENKRTQEGRLRQKKKVPTDTLTSRLNIRCYKNIHRIKKKTTKILKNMLHALMYDPDYKGILVFLTTDAADLIMNQ</sequence>
<feature type="compositionally biased region" description="Acidic residues" evidence="1">
    <location>
        <begin position="189"/>
        <end position="202"/>
    </location>
</feature>
<evidence type="ECO:0000313" key="4">
    <source>
        <dbReference type="Proteomes" id="UP000092716"/>
    </source>
</evidence>
<dbReference type="VEuPathDB" id="PlasmoDB:PCOAH_00013510"/>
<feature type="region of interest" description="Disordered" evidence="1">
    <location>
        <begin position="114"/>
        <end position="244"/>
    </location>
</feature>
<evidence type="ECO:0000256" key="1">
    <source>
        <dbReference type="SAM" id="MobiDB-lite"/>
    </source>
</evidence>
<feature type="compositionally biased region" description="Basic and acidic residues" evidence="1">
    <location>
        <begin position="87"/>
        <end position="105"/>
    </location>
</feature>